<protein>
    <recommendedName>
        <fullName evidence="2">Ubiquitin-like domain-containing protein</fullName>
    </recommendedName>
</protein>
<dbReference type="OrthoDB" id="2672490at2759"/>
<dbReference type="AlphaFoldDB" id="A0A9P6ECA7"/>
<organism evidence="3 4">
    <name type="scientific">Crepidotus variabilis</name>
    <dbReference type="NCBI Taxonomy" id="179855"/>
    <lineage>
        <taxon>Eukaryota</taxon>
        <taxon>Fungi</taxon>
        <taxon>Dikarya</taxon>
        <taxon>Basidiomycota</taxon>
        <taxon>Agaricomycotina</taxon>
        <taxon>Agaricomycetes</taxon>
        <taxon>Agaricomycetidae</taxon>
        <taxon>Agaricales</taxon>
        <taxon>Agaricineae</taxon>
        <taxon>Crepidotaceae</taxon>
        <taxon>Crepidotus</taxon>
    </lineage>
</organism>
<accession>A0A9P6ECA7</accession>
<comment type="caution">
    <text evidence="3">The sequence shown here is derived from an EMBL/GenBank/DDBJ whole genome shotgun (WGS) entry which is preliminary data.</text>
</comment>
<evidence type="ECO:0000313" key="3">
    <source>
        <dbReference type="EMBL" id="KAF9526808.1"/>
    </source>
</evidence>
<reference evidence="3" key="1">
    <citation type="submission" date="2020-11" db="EMBL/GenBank/DDBJ databases">
        <authorList>
            <consortium name="DOE Joint Genome Institute"/>
            <person name="Ahrendt S."/>
            <person name="Riley R."/>
            <person name="Andreopoulos W."/>
            <person name="Labutti K."/>
            <person name="Pangilinan J."/>
            <person name="Ruiz-Duenas F.J."/>
            <person name="Barrasa J.M."/>
            <person name="Sanchez-Garcia M."/>
            <person name="Camarero S."/>
            <person name="Miyauchi S."/>
            <person name="Serrano A."/>
            <person name="Linde D."/>
            <person name="Babiker R."/>
            <person name="Drula E."/>
            <person name="Ayuso-Fernandez I."/>
            <person name="Pacheco R."/>
            <person name="Padilla G."/>
            <person name="Ferreira P."/>
            <person name="Barriuso J."/>
            <person name="Kellner H."/>
            <person name="Castanera R."/>
            <person name="Alfaro M."/>
            <person name="Ramirez L."/>
            <person name="Pisabarro A.G."/>
            <person name="Kuo A."/>
            <person name="Tritt A."/>
            <person name="Lipzen A."/>
            <person name="He G."/>
            <person name="Yan M."/>
            <person name="Ng V."/>
            <person name="Cullen D."/>
            <person name="Martin F."/>
            <person name="Rosso M.-N."/>
            <person name="Henrissat B."/>
            <person name="Hibbett D."/>
            <person name="Martinez A.T."/>
            <person name="Grigoriev I.V."/>
        </authorList>
    </citation>
    <scope>NUCLEOTIDE SEQUENCE</scope>
    <source>
        <strain evidence="3">CBS 506.95</strain>
    </source>
</reference>
<feature type="domain" description="Ubiquitin-like" evidence="2">
    <location>
        <begin position="185"/>
        <end position="271"/>
    </location>
</feature>
<evidence type="ECO:0000313" key="4">
    <source>
        <dbReference type="Proteomes" id="UP000807306"/>
    </source>
</evidence>
<dbReference type="InterPro" id="IPR054464">
    <property type="entry name" value="ULD_fung"/>
</dbReference>
<sequence>MSTSQANSSLRHDAIDKPQFKNIRNFRSFATWARSKKISSRSKSIASKVDDAFEPAEDQASLSSNQPNRPYPGFRAEPQDATEDITGWDLDSFGADEESLDQLMGKALRIWLDKNKQKKNSERARSSRDNTERGGYTPTAVRQQHAAVSMFTNANNVRLRDTSINVYLQSSASSESPTGQLRFSGVVLMDAVGKEFTIPIEFAMSYETFDDAVRLLFRRNTMEARLQREYMEEGLYDFGVDEGQQVKILDDAANWSLVSPGTKITMRIILTQESTKDRRGQYKCPRPGCGVWNDRISDESSVDCKGCYGRFQISPGGQKLLDPRGTHSSERALLVLLRNIHLKAYEVHNFFSS</sequence>
<evidence type="ECO:0000259" key="2">
    <source>
        <dbReference type="Pfam" id="PF22893"/>
    </source>
</evidence>
<proteinExistence type="predicted"/>
<gene>
    <name evidence="3" type="ORF">CPB83DRAFT_895821</name>
</gene>
<dbReference type="Pfam" id="PF22893">
    <property type="entry name" value="ULD_2"/>
    <property type="match status" value="1"/>
</dbReference>
<dbReference type="Proteomes" id="UP000807306">
    <property type="component" value="Unassembled WGS sequence"/>
</dbReference>
<keyword evidence="4" id="KW-1185">Reference proteome</keyword>
<dbReference type="EMBL" id="MU157867">
    <property type="protein sequence ID" value="KAF9526808.1"/>
    <property type="molecule type" value="Genomic_DNA"/>
</dbReference>
<name>A0A9P6ECA7_9AGAR</name>
<feature type="region of interest" description="Disordered" evidence="1">
    <location>
        <begin position="36"/>
        <end position="79"/>
    </location>
</feature>
<feature type="region of interest" description="Disordered" evidence="1">
    <location>
        <begin position="118"/>
        <end position="138"/>
    </location>
</feature>
<evidence type="ECO:0000256" key="1">
    <source>
        <dbReference type="SAM" id="MobiDB-lite"/>
    </source>
</evidence>
<feature type="compositionally biased region" description="Basic and acidic residues" evidence="1">
    <location>
        <begin position="118"/>
        <end position="132"/>
    </location>
</feature>